<name>A0A6P5GRE1_ANACO</name>
<dbReference type="GeneID" id="109723928"/>
<reference evidence="2" key="2">
    <citation type="submission" date="2025-08" db="UniProtKB">
        <authorList>
            <consortium name="RefSeq"/>
        </authorList>
    </citation>
    <scope>IDENTIFICATION</scope>
    <source>
        <tissue evidence="2">Leaf</tissue>
    </source>
</reference>
<keyword evidence="1" id="KW-1185">Reference proteome</keyword>
<dbReference type="RefSeq" id="XP_020108030.1">
    <property type="nucleotide sequence ID" value="XM_020252441.1"/>
</dbReference>
<accession>A0A6P5GRE1</accession>
<gene>
    <name evidence="2" type="primary">LOC109723928</name>
</gene>
<protein>
    <submittedName>
        <fullName evidence="2">Probable fructokinase-7</fullName>
    </submittedName>
</protein>
<organism evidence="1 2">
    <name type="scientific">Ananas comosus</name>
    <name type="common">Pineapple</name>
    <name type="synonym">Ananas ananas</name>
    <dbReference type="NCBI Taxonomy" id="4615"/>
    <lineage>
        <taxon>Eukaryota</taxon>
        <taxon>Viridiplantae</taxon>
        <taxon>Streptophyta</taxon>
        <taxon>Embryophyta</taxon>
        <taxon>Tracheophyta</taxon>
        <taxon>Spermatophyta</taxon>
        <taxon>Magnoliopsida</taxon>
        <taxon>Liliopsida</taxon>
        <taxon>Poales</taxon>
        <taxon>Bromeliaceae</taxon>
        <taxon>Bromelioideae</taxon>
        <taxon>Ananas</taxon>
    </lineage>
</organism>
<dbReference type="Proteomes" id="UP000515123">
    <property type="component" value="Linkage group 18"/>
</dbReference>
<reference evidence="1" key="1">
    <citation type="journal article" date="2015" name="Nat. Genet.">
        <title>The pineapple genome and the evolution of CAM photosynthesis.</title>
        <authorList>
            <person name="Ming R."/>
            <person name="VanBuren R."/>
            <person name="Wai C.M."/>
            <person name="Tang H."/>
            <person name="Schatz M.C."/>
            <person name="Bowers J.E."/>
            <person name="Lyons E."/>
            <person name="Wang M.L."/>
            <person name="Chen J."/>
            <person name="Biggers E."/>
            <person name="Zhang J."/>
            <person name="Huang L."/>
            <person name="Zhang L."/>
            <person name="Miao W."/>
            <person name="Zhang J."/>
            <person name="Ye Z."/>
            <person name="Miao C."/>
            <person name="Lin Z."/>
            <person name="Wang H."/>
            <person name="Zhou H."/>
            <person name="Yim W.C."/>
            <person name="Priest H.D."/>
            <person name="Zheng C."/>
            <person name="Woodhouse M."/>
            <person name="Edger P.P."/>
            <person name="Guyot R."/>
            <person name="Guo H.B."/>
            <person name="Guo H."/>
            <person name="Zheng G."/>
            <person name="Singh R."/>
            <person name="Sharma A."/>
            <person name="Min X."/>
            <person name="Zheng Y."/>
            <person name="Lee H."/>
            <person name="Gurtowski J."/>
            <person name="Sedlazeck F.J."/>
            <person name="Harkess A."/>
            <person name="McKain M.R."/>
            <person name="Liao Z."/>
            <person name="Fang J."/>
            <person name="Liu J."/>
            <person name="Zhang X."/>
            <person name="Zhang Q."/>
            <person name="Hu W."/>
            <person name="Qin Y."/>
            <person name="Wang K."/>
            <person name="Chen L.Y."/>
            <person name="Shirley N."/>
            <person name="Lin Y.R."/>
            <person name="Liu L.Y."/>
            <person name="Hernandez A.G."/>
            <person name="Wright C.L."/>
            <person name="Bulone V."/>
            <person name="Tuskan G.A."/>
            <person name="Heath K."/>
            <person name="Zee F."/>
            <person name="Moore P.H."/>
            <person name="Sunkar R."/>
            <person name="Leebens-Mack J.H."/>
            <person name="Mockler T."/>
            <person name="Bennetzen J.L."/>
            <person name="Freeling M."/>
            <person name="Sankoff D."/>
            <person name="Paterson A.H."/>
            <person name="Zhu X."/>
            <person name="Yang X."/>
            <person name="Smith J.A."/>
            <person name="Cushman J.C."/>
            <person name="Paull R.E."/>
            <person name="Yu Q."/>
        </authorList>
    </citation>
    <scope>NUCLEOTIDE SEQUENCE [LARGE SCALE GENOMIC DNA]</scope>
    <source>
        <strain evidence="1">cv. F153</strain>
    </source>
</reference>
<dbReference type="AlphaFoldDB" id="A0A6P5GRE1"/>
<evidence type="ECO:0000313" key="1">
    <source>
        <dbReference type="Proteomes" id="UP000515123"/>
    </source>
</evidence>
<dbReference type="OrthoDB" id="415590at2759"/>
<sequence>MAVEIELAAATAVASLALEDQHQISEEEITFLMKGEDPYDDAVVLKVFYPDIKLLLVIEGPDAVCQPQPTPVRRLFSKRMLQLYSL</sequence>
<proteinExistence type="predicted"/>
<evidence type="ECO:0000313" key="2">
    <source>
        <dbReference type="RefSeq" id="XP_020108030.1"/>
    </source>
</evidence>